<sequence length="90" mass="10871">MGPVRHWVWFAWIYMVLGMTSRIRLKSCHSRPQRRYDAFRKALQWMIAKLMEGLSLVRSFIWRHTTNLKNDSHRLMTQVSRESCTINAYI</sequence>
<comment type="caution">
    <text evidence="2">The sequence shown here is derived from an EMBL/GenBank/DDBJ whole genome shotgun (WGS) entry which is preliminary data.</text>
</comment>
<feature type="transmembrane region" description="Helical" evidence="1">
    <location>
        <begin position="6"/>
        <end position="25"/>
    </location>
</feature>
<dbReference type="EMBL" id="JAUEPR010000013">
    <property type="protein sequence ID" value="KAK0478809.1"/>
    <property type="molecule type" value="Genomic_DNA"/>
</dbReference>
<evidence type="ECO:0000313" key="2">
    <source>
        <dbReference type="EMBL" id="KAK0478809.1"/>
    </source>
</evidence>
<reference evidence="2" key="1">
    <citation type="submission" date="2023-06" db="EMBL/GenBank/DDBJ databases">
        <authorList>
            <consortium name="Lawrence Berkeley National Laboratory"/>
            <person name="Ahrendt S."/>
            <person name="Sahu N."/>
            <person name="Indic B."/>
            <person name="Wong-Bajracharya J."/>
            <person name="Merenyi Z."/>
            <person name="Ke H.-M."/>
            <person name="Monk M."/>
            <person name="Kocsube S."/>
            <person name="Drula E."/>
            <person name="Lipzen A."/>
            <person name="Balint B."/>
            <person name="Henrissat B."/>
            <person name="Andreopoulos B."/>
            <person name="Martin F.M."/>
            <person name="Harder C.B."/>
            <person name="Rigling D."/>
            <person name="Ford K.L."/>
            <person name="Foster G.D."/>
            <person name="Pangilinan J."/>
            <person name="Papanicolaou A."/>
            <person name="Barry K."/>
            <person name="LaButti K."/>
            <person name="Viragh M."/>
            <person name="Koriabine M."/>
            <person name="Yan M."/>
            <person name="Riley R."/>
            <person name="Champramary S."/>
            <person name="Plett K.L."/>
            <person name="Tsai I.J."/>
            <person name="Slot J."/>
            <person name="Sipos G."/>
            <person name="Plett J."/>
            <person name="Nagy L.G."/>
            <person name="Grigoriev I.V."/>
        </authorList>
    </citation>
    <scope>NUCLEOTIDE SEQUENCE</scope>
    <source>
        <strain evidence="2">ICMP 16352</strain>
    </source>
</reference>
<dbReference type="Proteomes" id="UP001175227">
    <property type="component" value="Unassembled WGS sequence"/>
</dbReference>
<keyword evidence="1" id="KW-1133">Transmembrane helix</keyword>
<evidence type="ECO:0000313" key="3">
    <source>
        <dbReference type="Proteomes" id="UP001175227"/>
    </source>
</evidence>
<keyword evidence="3" id="KW-1185">Reference proteome</keyword>
<protein>
    <submittedName>
        <fullName evidence="2">Uncharacterized protein</fullName>
    </submittedName>
</protein>
<organism evidence="2 3">
    <name type="scientific">Armillaria novae-zelandiae</name>
    <dbReference type="NCBI Taxonomy" id="153914"/>
    <lineage>
        <taxon>Eukaryota</taxon>
        <taxon>Fungi</taxon>
        <taxon>Dikarya</taxon>
        <taxon>Basidiomycota</taxon>
        <taxon>Agaricomycotina</taxon>
        <taxon>Agaricomycetes</taxon>
        <taxon>Agaricomycetidae</taxon>
        <taxon>Agaricales</taxon>
        <taxon>Marasmiineae</taxon>
        <taxon>Physalacriaceae</taxon>
        <taxon>Armillaria</taxon>
    </lineage>
</organism>
<name>A0AA39P7D3_9AGAR</name>
<dbReference type="AlphaFoldDB" id="A0AA39P7D3"/>
<keyword evidence="1" id="KW-0812">Transmembrane</keyword>
<gene>
    <name evidence="2" type="ORF">IW261DRAFT_1480955</name>
</gene>
<evidence type="ECO:0000256" key="1">
    <source>
        <dbReference type="SAM" id="Phobius"/>
    </source>
</evidence>
<accession>A0AA39P7D3</accession>
<proteinExistence type="predicted"/>
<keyword evidence="1" id="KW-0472">Membrane</keyword>